<name>A0AA88B0H5_FICCA</name>
<proteinExistence type="predicted"/>
<keyword evidence="3" id="KW-1185">Reference proteome</keyword>
<protein>
    <submittedName>
        <fullName evidence="2">Uncharacterized protein</fullName>
    </submittedName>
</protein>
<gene>
    <name evidence="2" type="ORF">TIFTF001_024068</name>
</gene>
<feature type="region of interest" description="Disordered" evidence="1">
    <location>
        <begin position="32"/>
        <end position="51"/>
    </location>
</feature>
<reference evidence="2" key="1">
    <citation type="submission" date="2023-07" db="EMBL/GenBank/DDBJ databases">
        <title>draft genome sequence of fig (Ficus carica).</title>
        <authorList>
            <person name="Takahashi T."/>
            <person name="Nishimura K."/>
        </authorList>
    </citation>
    <scope>NUCLEOTIDE SEQUENCE</scope>
</reference>
<dbReference type="Proteomes" id="UP001187192">
    <property type="component" value="Unassembled WGS sequence"/>
</dbReference>
<organism evidence="2 3">
    <name type="scientific">Ficus carica</name>
    <name type="common">Common fig</name>
    <dbReference type="NCBI Taxonomy" id="3494"/>
    <lineage>
        <taxon>Eukaryota</taxon>
        <taxon>Viridiplantae</taxon>
        <taxon>Streptophyta</taxon>
        <taxon>Embryophyta</taxon>
        <taxon>Tracheophyta</taxon>
        <taxon>Spermatophyta</taxon>
        <taxon>Magnoliopsida</taxon>
        <taxon>eudicotyledons</taxon>
        <taxon>Gunneridae</taxon>
        <taxon>Pentapetalae</taxon>
        <taxon>rosids</taxon>
        <taxon>fabids</taxon>
        <taxon>Rosales</taxon>
        <taxon>Moraceae</taxon>
        <taxon>Ficeae</taxon>
        <taxon>Ficus</taxon>
    </lineage>
</organism>
<evidence type="ECO:0000256" key="1">
    <source>
        <dbReference type="SAM" id="MobiDB-lite"/>
    </source>
</evidence>
<evidence type="ECO:0000313" key="3">
    <source>
        <dbReference type="Proteomes" id="UP001187192"/>
    </source>
</evidence>
<dbReference type="AlphaFoldDB" id="A0AA88B0H5"/>
<comment type="caution">
    <text evidence="2">The sequence shown here is derived from an EMBL/GenBank/DDBJ whole genome shotgun (WGS) entry which is preliminary data.</text>
</comment>
<accession>A0AA88B0H5</accession>
<dbReference type="EMBL" id="BTGU01000054">
    <property type="protein sequence ID" value="GMN54951.1"/>
    <property type="molecule type" value="Genomic_DNA"/>
</dbReference>
<sequence>MTGEETMSFLEIVAKIPMEMVLNHDNAEARWRSQTIARPPTDVKTPTMTFM</sequence>
<evidence type="ECO:0000313" key="2">
    <source>
        <dbReference type="EMBL" id="GMN54951.1"/>
    </source>
</evidence>